<accession>A0A212D0G5</accession>
<dbReference type="GO" id="GO:0003677">
    <property type="term" value="F:DNA binding"/>
    <property type="evidence" value="ECO:0007669"/>
    <property type="project" value="UniProtKB-UniRule"/>
</dbReference>
<name>A0A212D0G5_CEREH</name>
<keyword evidence="1" id="KW-0238">DNA-binding</keyword>
<dbReference type="Proteomes" id="UP000242450">
    <property type="component" value="Chromosome 9"/>
</dbReference>
<feature type="compositionally biased region" description="Basic residues" evidence="2">
    <location>
        <begin position="75"/>
        <end position="84"/>
    </location>
</feature>
<sequence>ASLKSLRGERVLPHPPSTTPYRDSEEGEREGLSRLRAVCRRAGPRGRGSSSPRDARASPRLHFLAATATTGAASRRQRGARVRRPAPSSSPLAGRLRECEPRGFHASPAMDASYDGTEVTVVMEEIEEAYCYTSPGPPKKKKKYKIHGEKAKKPRKSGGGEVNRASLCFQVSGGRNLPSFTLGGSAYLLYYYDIYLKVQQELPHLPQSEINKKISESWRLLSVAERSYYLEKAKLEKEGLDPNSKLSGLTAVVPDIPGFRKILPRSDYIIIPKSSLQEERSCPQLELCVAQNQISPKGSSLVSNTALETVPGHAGMAEQCLAVEALAEDVGALAQPGAVQEIAASEILGQDVLLNEASLEVGESHQPYQTSLVIEETLVNGSSDLTTGSLAVPHPQVGESMSVVTVMRDSGESSSSAPATQFIMLPLPAYSVVENPTSIKLTTTYTRRGHGACTSPGCSFTYVTRHKPPKCPACGNFLGGKWVPKVKPVGHHCFRNPTKVDLLTPMPRAPELKGRARGKPSLLAAARPMRAILPAPANVGRGSSMGLPRARQAFPLSDKTPSVRTCGLKPSTLKQLGQPIQQPSSTGEVKDLGLATSRGRGKCKNPSCSYVYTNRHKPRICPSCGFNLAKDRTEKTTKVLEASSPLPDVLSATEPLSAAQREIQRQSTLQLLRKVLQIPENESELAEVFSLIQELNSSRLVLSNVSEETVTIEQTSWSNYYESPSTQCLLCSSPLFKGGQKKCIKSSPAGPQECWLLTASWLQVVTAQVKMCLNPHCLALHSFMDIYTGGCQPFYPQRTCLRTASGSDLWS</sequence>
<dbReference type="AlphaFoldDB" id="A0A212D0G5"/>
<dbReference type="PROSITE" id="PS50118">
    <property type="entry name" value="HMG_BOX_2"/>
    <property type="match status" value="1"/>
</dbReference>
<keyword evidence="5" id="KW-1185">Reference proteome</keyword>
<proteinExistence type="predicted"/>
<dbReference type="InterPro" id="IPR036910">
    <property type="entry name" value="HMG_box_dom_sf"/>
</dbReference>
<dbReference type="EMBL" id="MKHE01000009">
    <property type="protein sequence ID" value="OWK11751.1"/>
    <property type="molecule type" value="Genomic_DNA"/>
</dbReference>
<evidence type="ECO:0000256" key="2">
    <source>
        <dbReference type="SAM" id="MobiDB-lite"/>
    </source>
</evidence>
<dbReference type="Gene3D" id="1.10.30.10">
    <property type="entry name" value="High mobility group box domain"/>
    <property type="match status" value="1"/>
</dbReference>
<dbReference type="Pfam" id="PF09011">
    <property type="entry name" value="HMG_box_2"/>
    <property type="match status" value="1"/>
</dbReference>
<dbReference type="GO" id="GO:0005634">
    <property type="term" value="C:nucleus"/>
    <property type="evidence" value="ECO:0007669"/>
    <property type="project" value="UniProtKB-UniRule"/>
</dbReference>
<evidence type="ECO:0000256" key="1">
    <source>
        <dbReference type="PROSITE-ProRule" id="PRU00267"/>
    </source>
</evidence>
<feature type="region of interest" description="Disordered" evidence="2">
    <location>
        <begin position="137"/>
        <end position="161"/>
    </location>
</feature>
<evidence type="ECO:0000313" key="5">
    <source>
        <dbReference type="Proteomes" id="UP000242450"/>
    </source>
</evidence>
<evidence type="ECO:0000259" key="3">
    <source>
        <dbReference type="PROSITE" id="PS50118"/>
    </source>
</evidence>
<feature type="compositionally biased region" description="Basic and acidic residues" evidence="2">
    <location>
        <begin position="1"/>
        <end position="12"/>
    </location>
</feature>
<feature type="compositionally biased region" description="Low complexity" evidence="2">
    <location>
        <begin position="65"/>
        <end position="74"/>
    </location>
</feature>
<protein>
    <recommendedName>
        <fullName evidence="3">HMG box domain-containing protein</fullName>
    </recommendedName>
</protein>
<comment type="caution">
    <text evidence="4">The sequence shown here is derived from an EMBL/GenBank/DDBJ whole genome shotgun (WGS) entry which is preliminary data.</text>
</comment>
<organism evidence="4 5">
    <name type="scientific">Cervus elaphus hippelaphus</name>
    <name type="common">European red deer</name>
    <dbReference type="NCBI Taxonomy" id="46360"/>
    <lineage>
        <taxon>Eukaryota</taxon>
        <taxon>Metazoa</taxon>
        <taxon>Chordata</taxon>
        <taxon>Craniata</taxon>
        <taxon>Vertebrata</taxon>
        <taxon>Euteleostomi</taxon>
        <taxon>Mammalia</taxon>
        <taxon>Eutheria</taxon>
        <taxon>Laurasiatheria</taxon>
        <taxon>Artiodactyla</taxon>
        <taxon>Ruminantia</taxon>
        <taxon>Pecora</taxon>
        <taxon>Cervidae</taxon>
        <taxon>Cervinae</taxon>
        <taxon>Cervus</taxon>
    </lineage>
</organism>
<dbReference type="InterPro" id="IPR009071">
    <property type="entry name" value="HMG_box_dom"/>
</dbReference>
<feature type="region of interest" description="Disordered" evidence="2">
    <location>
        <begin position="1"/>
        <end position="98"/>
    </location>
</feature>
<feature type="DNA-binding region" description="HMG box" evidence="1">
    <location>
        <begin position="185"/>
        <end position="238"/>
    </location>
</feature>
<dbReference type="PANTHER" id="PTHR17609">
    <property type="entry name" value="HMG DOMAIN-CONTAINING PROTEIN 3"/>
    <property type="match status" value="1"/>
</dbReference>
<feature type="domain" description="HMG box" evidence="3">
    <location>
        <begin position="185"/>
        <end position="238"/>
    </location>
</feature>
<evidence type="ECO:0000313" key="4">
    <source>
        <dbReference type="EMBL" id="OWK11751.1"/>
    </source>
</evidence>
<dbReference type="PANTHER" id="PTHR17609:SF2">
    <property type="entry name" value="HMG DOMAIN-CONTAINING PROTEIN 3"/>
    <property type="match status" value="1"/>
</dbReference>
<keyword evidence="1" id="KW-0539">Nucleus</keyword>
<dbReference type="SMART" id="SM00398">
    <property type="entry name" value="HMG"/>
    <property type="match status" value="1"/>
</dbReference>
<gene>
    <name evidence="4" type="ORF">Celaphus_00003746</name>
</gene>
<reference evidence="4 5" key="1">
    <citation type="journal article" date="2018" name="Mol. Genet. Genomics">
        <title>The red deer Cervus elaphus genome CerEla1.0: sequencing, annotating, genes, and chromosomes.</title>
        <authorList>
            <person name="Bana N.A."/>
            <person name="Nyiri A."/>
            <person name="Nagy J."/>
            <person name="Frank K."/>
            <person name="Nagy T."/>
            <person name="Steger V."/>
            <person name="Schiller M."/>
            <person name="Lakatos P."/>
            <person name="Sugar L."/>
            <person name="Horn P."/>
            <person name="Barta E."/>
            <person name="Orosz L."/>
        </authorList>
    </citation>
    <scope>NUCLEOTIDE SEQUENCE [LARGE SCALE GENOMIC DNA]</scope>
    <source>
        <strain evidence="4">Hungarian</strain>
    </source>
</reference>
<dbReference type="OrthoDB" id="8948380at2759"/>
<feature type="non-terminal residue" evidence="4">
    <location>
        <position position="1"/>
    </location>
</feature>
<dbReference type="SUPFAM" id="SSF47095">
    <property type="entry name" value="HMG-box"/>
    <property type="match status" value="1"/>
</dbReference>
<dbReference type="InterPro" id="IPR039598">
    <property type="entry name" value="HMGXB3"/>
</dbReference>